<dbReference type="InterPro" id="IPR019734">
    <property type="entry name" value="TPR_rpt"/>
</dbReference>
<dbReference type="EMBL" id="UINC01035527">
    <property type="protein sequence ID" value="SVB28066.1"/>
    <property type="molecule type" value="Genomic_DNA"/>
</dbReference>
<feature type="non-terminal residue" evidence="1">
    <location>
        <position position="193"/>
    </location>
</feature>
<dbReference type="Pfam" id="PF13174">
    <property type="entry name" value="TPR_6"/>
    <property type="match status" value="1"/>
</dbReference>
<accession>A0A382CPJ3</accession>
<organism evidence="1">
    <name type="scientific">marine metagenome</name>
    <dbReference type="NCBI Taxonomy" id="408172"/>
    <lineage>
        <taxon>unclassified sequences</taxon>
        <taxon>metagenomes</taxon>
        <taxon>ecological metagenomes</taxon>
    </lineage>
</organism>
<evidence type="ECO:0008006" key="2">
    <source>
        <dbReference type="Google" id="ProtNLM"/>
    </source>
</evidence>
<dbReference type="AlphaFoldDB" id="A0A382CPJ3"/>
<sequence length="193" mass="21554">MTIWVGLIALGLGLGTSLFLPVPQSLKTNFDAGQSLYALGEYEGAIFEYSKIVKFNSPVVRTDSVRVSFGNDLELPVVAAAWYQLGNAYKRSGQHDEAVAAFHHVIEMESVAEDFRSLVQFQVAETRFLQKEYGASAKEYKRFVDLFPASDLAGQAYFYSGWSEFNLKAYDSSIATLEDMLESYPENHYAPDS</sequence>
<proteinExistence type="predicted"/>
<dbReference type="PROSITE" id="PS50005">
    <property type="entry name" value="TPR"/>
    <property type="match status" value="1"/>
</dbReference>
<dbReference type="Gene3D" id="1.25.40.10">
    <property type="entry name" value="Tetratricopeptide repeat domain"/>
    <property type="match status" value="2"/>
</dbReference>
<dbReference type="InterPro" id="IPR011990">
    <property type="entry name" value="TPR-like_helical_dom_sf"/>
</dbReference>
<name>A0A382CPJ3_9ZZZZ</name>
<gene>
    <name evidence="1" type="ORF">METZ01_LOCUS180920</name>
</gene>
<reference evidence="1" key="1">
    <citation type="submission" date="2018-05" db="EMBL/GenBank/DDBJ databases">
        <authorList>
            <person name="Lanie J.A."/>
            <person name="Ng W.-L."/>
            <person name="Kazmierczak K.M."/>
            <person name="Andrzejewski T.M."/>
            <person name="Davidsen T.M."/>
            <person name="Wayne K.J."/>
            <person name="Tettelin H."/>
            <person name="Glass J.I."/>
            <person name="Rusch D."/>
            <person name="Podicherti R."/>
            <person name="Tsui H.-C.T."/>
            <person name="Winkler M.E."/>
        </authorList>
    </citation>
    <scope>NUCLEOTIDE SEQUENCE</scope>
</reference>
<protein>
    <recommendedName>
        <fullName evidence="2">Outer membrane lipoprotein BamD-like domain-containing protein</fullName>
    </recommendedName>
</protein>
<dbReference type="SUPFAM" id="SSF48452">
    <property type="entry name" value="TPR-like"/>
    <property type="match status" value="1"/>
</dbReference>
<evidence type="ECO:0000313" key="1">
    <source>
        <dbReference type="EMBL" id="SVB28066.1"/>
    </source>
</evidence>
<dbReference type="Pfam" id="PF00515">
    <property type="entry name" value="TPR_1"/>
    <property type="match status" value="1"/>
</dbReference>
<dbReference type="SMART" id="SM00028">
    <property type="entry name" value="TPR"/>
    <property type="match status" value="3"/>
</dbReference>